<evidence type="ECO:0000313" key="3">
    <source>
        <dbReference type="Proteomes" id="UP001501920"/>
    </source>
</evidence>
<sequence length="131" mass="14860">MFGSALLGLIMMPLVWGQPYPIPPTCYSKVLAMGREITQRAAEIKRDYDTRSCTEHFPDLYIDMHNACVMSTMRTYLSMLSGLRERRCGYTRKVQSLRAMVSQLHIITGQKCHGELVFTYDDCAVLASRSG</sequence>
<dbReference type="GeneTree" id="ENSGT00390000016221"/>
<dbReference type="Pfam" id="PF15153">
    <property type="entry name" value="CYTL1"/>
    <property type="match status" value="1"/>
</dbReference>
<organism evidence="2 3">
    <name type="scientific">Pygocentrus nattereri</name>
    <name type="common">Red-bellied piranha</name>
    <dbReference type="NCBI Taxonomy" id="42514"/>
    <lineage>
        <taxon>Eukaryota</taxon>
        <taxon>Metazoa</taxon>
        <taxon>Chordata</taxon>
        <taxon>Craniata</taxon>
        <taxon>Vertebrata</taxon>
        <taxon>Euteleostomi</taxon>
        <taxon>Actinopterygii</taxon>
        <taxon>Neopterygii</taxon>
        <taxon>Teleostei</taxon>
        <taxon>Ostariophysi</taxon>
        <taxon>Characiformes</taxon>
        <taxon>Characoidei</taxon>
        <taxon>Pygocentrus</taxon>
    </lineage>
</organism>
<dbReference type="InterPro" id="IPR029253">
    <property type="entry name" value="CYTL1"/>
</dbReference>
<keyword evidence="1" id="KW-0732">Signal</keyword>
<evidence type="ECO:0008006" key="4">
    <source>
        <dbReference type="Google" id="ProtNLM"/>
    </source>
</evidence>
<dbReference type="PANTHER" id="PTHR15974:SF0">
    <property type="entry name" value="CYTOKINE-LIKE PROTEIN 1"/>
    <property type="match status" value="1"/>
</dbReference>
<dbReference type="GO" id="GO:0045944">
    <property type="term" value="P:positive regulation of transcription by RNA polymerase II"/>
    <property type="evidence" value="ECO:0007669"/>
    <property type="project" value="TreeGrafter"/>
</dbReference>
<dbReference type="PANTHER" id="PTHR15974">
    <property type="entry name" value="CYTOKINE-LIKE PROTEIN 1"/>
    <property type="match status" value="1"/>
</dbReference>
<evidence type="ECO:0000313" key="2">
    <source>
        <dbReference type="Ensembl" id="ENSPNAP00000005639.2"/>
    </source>
</evidence>
<proteinExistence type="predicted"/>
<dbReference type="AlphaFoldDB" id="A0A3B4C4Y4"/>
<dbReference type="OMA" id="FFPPTCY"/>
<dbReference type="Proteomes" id="UP001501920">
    <property type="component" value="Chromosome 16"/>
</dbReference>
<dbReference type="Ensembl" id="ENSPNAT00000004951.2">
    <property type="protein sequence ID" value="ENSPNAP00000005639.2"/>
    <property type="gene ID" value="ENSPNAG00000011808.2"/>
</dbReference>
<feature type="chain" id="PRO_5043590552" description="Zmp:0000001268" evidence="1">
    <location>
        <begin position="18"/>
        <end position="131"/>
    </location>
</feature>
<name>A0A3B4C4Y4_PYGNA</name>
<protein>
    <recommendedName>
        <fullName evidence="4">Zmp:0000001268</fullName>
    </recommendedName>
</protein>
<reference evidence="2" key="2">
    <citation type="submission" date="2025-08" db="UniProtKB">
        <authorList>
            <consortium name="Ensembl"/>
        </authorList>
    </citation>
    <scope>IDENTIFICATION</scope>
</reference>
<reference evidence="2" key="3">
    <citation type="submission" date="2025-09" db="UniProtKB">
        <authorList>
            <consortium name="Ensembl"/>
        </authorList>
    </citation>
    <scope>IDENTIFICATION</scope>
</reference>
<dbReference type="RefSeq" id="XP_017541845.1">
    <property type="nucleotide sequence ID" value="XM_017686356.1"/>
</dbReference>
<reference evidence="2 3" key="1">
    <citation type="submission" date="2020-10" db="EMBL/GenBank/DDBJ databases">
        <title>Pygocentrus nattereri (red-bellied piranha) genome, fPygNat1, primary haplotype.</title>
        <authorList>
            <person name="Myers G."/>
            <person name="Meyer A."/>
            <person name="Karagic N."/>
            <person name="Pippel M."/>
            <person name="Winkler S."/>
            <person name="Tracey A."/>
            <person name="Wood J."/>
            <person name="Formenti G."/>
            <person name="Howe K."/>
            <person name="Fedrigo O."/>
            <person name="Jarvis E.D."/>
        </authorList>
    </citation>
    <scope>NUCLEOTIDE SEQUENCE [LARGE SCALE GENOMIC DNA]</scope>
</reference>
<dbReference type="GeneID" id="108413713"/>
<dbReference type="CTD" id="100330779"/>
<accession>A0A3B4C4Y4</accession>
<evidence type="ECO:0000256" key="1">
    <source>
        <dbReference type="SAM" id="SignalP"/>
    </source>
</evidence>
<feature type="signal peptide" evidence="1">
    <location>
        <begin position="1"/>
        <end position="17"/>
    </location>
</feature>
<keyword evidence="3" id="KW-1185">Reference proteome</keyword>